<reference evidence="1 2" key="1">
    <citation type="submission" date="2024-09" db="EMBL/GenBank/DDBJ databases">
        <title>Chromosome-scale assembly of Riccia fluitans.</title>
        <authorList>
            <person name="Paukszto L."/>
            <person name="Sawicki J."/>
            <person name="Karawczyk K."/>
            <person name="Piernik-Szablinska J."/>
            <person name="Szczecinska M."/>
            <person name="Mazdziarz M."/>
        </authorList>
    </citation>
    <scope>NUCLEOTIDE SEQUENCE [LARGE SCALE GENOMIC DNA]</scope>
    <source>
        <strain evidence="1">Rf_01</strain>
        <tissue evidence="1">Aerial parts of the thallus</tissue>
    </source>
</reference>
<dbReference type="Proteomes" id="UP001605036">
    <property type="component" value="Unassembled WGS sequence"/>
</dbReference>
<evidence type="ECO:0000313" key="1">
    <source>
        <dbReference type="EMBL" id="KAL2614115.1"/>
    </source>
</evidence>
<dbReference type="AlphaFoldDB" id="A0ABD1XYS9"/>
<proteinExistence type="predicted"/>
<dbReference type="EMBL" id="JBHFFA010000007">
    <property type="protein sequence ID" value="KAL2614115.1"/>
    <property type="molecule type" value="Genomic_DNA"/>
</dbReference>
<comment type="caution">
    <text evidence="1">The sequence shown here is derived from an EMBL/GenBank/DDBJ whole genome shotgun (WGS) entry which is preliminary data.</text>
</comment>
<accession>A0ABD1XYS9</accession>
<organism evidence="1 2">
    <name type="scientific">Riccia fluitans</name>
    <dbReference type="NCBI Taxonomy" id="41844"/>
    <lineage>
        <taxon>Eukaryota</taxon>
        <taxon>Viridiplantae</taxon>
        <taxon>Streptophyta</taxon>
        <taxon>Embryophyta</taxon>
        <taxon>Marchantiophyta</taxon>
        <taxon>Marchantiopsida</taxon>
        <taxon>Marchantiidae</taxon>
        <taxon>Marchantiales</taxon>
        <taxon>Ricciaceae</taxon>
        <taxon>Riccia</taxon>
    </lineage>
</organism>
<name>A0ABD1XYS9_9MARC</name>
<protein>
    <submittedName>
        <fullName evidence="1">Uncharacterized protein</fullName>
    </submittedName>
</protein>
<evidence type="ECO:0000313" key="2">
    <source>
        <dbReference type="Proteomes" id="UP001605036"/>
    </source>
</evidence>
<gene>
    <name evidence="1" type="ORF">R1flu_025807</name>
</gene>
<keyword evidence="2" id="KW-1185">Reference proteome</keyword>
<sequence length="104" mass="11510">MTTDSKLFRPALCAVNSAAWLAGDGGWLFSNLSAGSSFSLYNEMYSRIGTMKNGISCFNRIVRTNEDCRNRETIEVLDSIGENVKQPSTSGEKVCMYELVIMPL</sequence>